<dbReference type="Pfam" id="PF02519">
    <property type="entry name" value="Auxin_inducible"/>
    <property type="match status" value="1"/>
</dbReference>
<dbReference type="Proteomes" id="UP001415857">
    <property type="component" value="Unassembled WGS sequence"/>
</dbReference>
<keyword evidence="4" id="KW-1185">Reference proteome</keyword>
<evidence type="ECO:0000313" key="4">
    <source>
        <dbReference type="Proteomes" id="UP001415857"/>
    </source>
</evidence>
<dbReference type="AlphaFoldDB" id="A0AAP0RHZ6"/>
<dbReference type="GO" id="GO:0009733">
    <property type="term" value="P:response to auxin"/>
    <property type="evidence" value="ECO:0007669"/>
    <property type="project" value="InterPro"/>
</dbReference>
<dbReference type="InterPro" id="IPR003676">
    <property type="entry name" value="SAUR_fam"/>
</dbReference>
<organism evidence="3 4">
    <name type="scientific">Liquidambar formosana</name>
    <name type="common">Formosan gum</name>
    <dbReference type="NCBI Taxonomy" id="63359"/>
    <lineage>
        <taxon>Eukaryota</taxon>
        <taxon>Viridiplantae</taxon>
        <taxon>Streptophyta</taxon>
        <taxon>Embryophyta</taxon>
        <taxon>Tracheophyta</taxon>
        <taxon>Spermatophyta</taxon>
        <taxon>Magnoliopsida</taxon>
        <taxon>eudicotyledons</taxon>
        <taxon>Gunneridae</taxon>
        <taxon>Pentapetalae</taxon>
        <taxon>Saxifragales</taxon>
        <taxon>Altingiaceae</taxon>
        <taxon>Liquidambar</taxon>
    </lineage>
</organism>
<evidence type="ECO:0000313" key="3">
    <source>
        <dbReference type="EMBL" id="KAK9278029.1"/>
    </source>
</evidence>
<evidence type="ECO:0000256" key="2">
    <source>
        <dbReference type="SAM" id="MobiDB-lite"/>
    </source>
</evidence>
<dbReference type="EMBL" id="JBBPBK010000009">
    <property type="protein sequence ID" value="KAK9278029.1"/>
    <property type="molecule type" value="Genomic_DNA"/>
</dbReference>
<evidence type="ECO:0000256" key="1">
    <source>
        <dbReference type="ARBA" id="ARBA00006974"/>
    </source>
</evidence>
<sequence>MDIEHGKQKGKKNLILKTWERCQSIGSGNMRSPSAAKPSKSKSWHYTTAKPAEDENSKRKTKCRVAPDGCFSVYVGPEKQRFVIKTEFANHPSFKMLLEDAELEYGYNSEGPITLPCDVDLFIKVLADIESGDEIHPPAGCGFVKGYGSFSLLSPCRRQTSGDMAKNCGSYGLLTPSRLLKMHQF</sequence>
<protein>
    <recommendedName>
        <fullName evidence="5">Small auxin up regulated protein</fullName>
    </recommendedName>
</protein>
<dbReference type="PANTHER" id="PTHR31374:SF199">
    <property type="entry name" value="SMALL AUXIN-UP RNA-RELATED"/>
    <property type="match status" value="1"/>
</dbReference>
<dbReference type="PANTHER" id="PTHR31374">
    <property type="entry name" value="AUXIN-INDUCED PROTEIN-LIKE-RELATED"/>
    <property type="match status" value="1"/>
</dbReference>
<gene>
    <name evidence="3" type="ORF">L1049_027586</name>
</gene>
<accession>A0AAP0RHZ6</accession>
<name>A0AAP0RHZ6_LIQFO</name>
<evidence type="ECO:0008006" key="5">
    <source>
        <dbReference type="Google" id="ProtNLM"/>
    </source>
</evidence>
<comment type="similarity">
    <text evidence="1">Belongs to the ARG7 family.</text>
</comment>
<proteinExistence type="inferred from homology"/>
<comment type="caution">
    <text evidence="3">The sequence shown here is derived from an EMBL/GenBank/DDBJ whole genome shotgun (WGS) entry which is preliminary data.</text>
</comment>
<feature type="region of interest" description="Disordered" evidence="2">
    <location>
        <begin position="25"/>
        <end position="60"/>
    </location>
</feature>
<reference evidence="3 4" key="1">
    <citation type="journal article" date="2024" name="Plant J.">
        <title>Genome sequences and population genomics reveal climatic adaptation and genomic divergence between two closely related sweetgum species.</title>
        <authorList>
            <person name="Xu W.Q."/>
            <person name="Ren C.Q."/>
            <person name="Zhang X.Y."/>
            <person name="Comes H.P."/>
            <person name="Liu X.H."/>
            <person name="Li Y.G."/>
            <person name="Kettle C.J."/>
            <person name="Jalonen R."/>
            <person name="Gaisberger H."/>
            <person name="Ma Y.Z."/>
            <person name="Qiu Y.X."/>
        </authorList>
    </citation>
    <scope>NUCLEOTIDE SEQUENCE [LARGE SCALE GENOMIC DNA]</scope>
    <source>
        <strain evidence="3">Hangzhou</strain>
    </source>
</reference>